<comment type="subcellular location">
    <subcellularLocation>
        <location evidence="1">Cell membrane</location>
        <topology evidence="1">Multi-pass membrane protein</topology>
    </subcellularLocation>
</comment>
<keyword evidence="2" id="KW-1003">Cell membrane</keyword>
<feature type="transmembrane region" description="Helical" evidence="7">
    <location>
        <begin position="109"/>
        <end position="135"/>
    </location>
</feature>
<keyword evidence="6 7" id="KW-0472">Membrane</keyword>
<reference evidence="8 9" key="1">
    <citation type="submission" date="2021-03" db="EMBL/GenBank/DDBJ databases">
        <title>Fibrella sp. HMF5405 genome sequencing and assembly.</title>
        <authorList>
            <person name="Kang H."/>
            <person name="Kim H."/>
            <person name="Bae S."/>
            <person name="Joh K."/>
        </authorList>
    </citation>
    <scope>NUCLEOTIDE SEQUENCE [LARGE SCALE GENOMIC DNA]</scope>
    <source>
        <strain evidence="8 9">HMF5405</strain>
    </source>
</reference>
<dbReference type="GO" id="GO:0016740">
    <property type="term" value="F:transferase activity"/>
    <property type="evidence" value="ECO:0007669"/>
    <property type="project" value="UniProtKB-KW"/>
</dbReference>
<protein>
    <submittedName>
        <fullName evidence="8">Undecaprenyl/decaprenyl-phosphate alpha-N-acetylglucosaminyl 1-phosphate transferase</fullName>
    </submittedName>
</protein>
<evidence type="ECO:0000256" key="6">
    <source>
        <dbReference type="ARBA" id="ARBA00023136"/>
    </source>
</evidence>
<evidence type="ECO:0000256" key="2">
    <source>
        <dbReference type="ARBA" id="ARBA00022475"/>
    </source>
</evidence>
<evidence type="ECO:0000256" key="4">
    <source>
        <dbReference type="ARBA" id="ARBA00022692"/>
    </source>
</evidence>
<feature type="transmembrane region" description="Helical" evidence="7">
    <location>
        <begin position="313"/>
        <end position="340"/>
    </location>
</feature>
<feature type="transmembrane region" description="Helical" evidence="7">
    <location>
        <begin position="191"/>
        <end position="210"/>
    </location>
</feature>
<sequence length="363" mass="39540">MLTNVQTTASLFYGIAIALLLCWMLLPLLIRLSPLIGLVDRPNDRKVHHQSIPAIGGLTIGLTVIGTAIIYAPLQALFWQHIPLAVALVILLATGVIDDRLNIRASLRLFIQVSCAVAVAHHGIRLTSLHGLFGINELSLVLQYGLTVLILTGMANAFNLIDGIDGLAGSLALINMVLFSTLAVFFGQRTWLALLLPVVGALLAFLKYNWRPARLFMGDGGSVVLGFLIAVLGIVFVERAYQDRSAYVPQVVALVMASCMIPVLDALRVFANRISKGQSPFLADKNHMHHWLLKHRLAHSQITVRMAGIHVTLLLLSLVISVFFSISLVVIVQVGVVFAYTGMMQLSHSFLTSYRLVKLLASG</sequence>
<evidence type="ECO:0000256" key="3">
    <source>
        <dbReference type="ARBA" id="ARBA00022679"/>
    </source>
</evidence>
<feature type="transmembrane region" description="Helical" evidence="7">
    <location>
        <begin position="12"/>
        <end position="30"/>
    </location>
</feature>
<dbReference type="PROSITE" id="PS01348">
    <property type="entry name" value="MRAY_2"/>
    <property type="match status" value="1"/>
</dbReference>
<accession>A0ABS3JJP6</accession>
<dbReference type="PANTHER" id="PTHR22926">
    <property type="entry name" value="PHOSPHO-N-ACETYLMURAMOYL-PENTAPEPTIDE-TRANSFERASE"/>
    <property type="match status" value="1"/>
</dbReference>
<feature type="transmembrane region" description="Helical" evidence="7">
    <location>
        <begin position="247"/>
        <end position="267"/>
    </location>
</feature>
<dbReference type="CDD" id="cd06853">
    <property type="entry name" value="GT_WecA_like"/>
    <property type="match status" value="1"/>
</dbReference>
<dbReference type="Pfam" id="PF00953">
    <property type="entry name" value="Glycos_transf_4"/>
    <property type="match status" value="1"/>
</dbReference>
<feature type="transmembrane region" description="Helical" evidence="7">
    <location>
        <begin position="141"/>
        <end position="160"/>
    </location>
</feature>
<evidence type="ECO:0000313" key="8">
    <source>
        <dbReference type="EMBL" id="MBO0949651.1"/>
    </source>
</evidence>
<evidence type="ECO:0000256" key="5">
    <source>
        <dbReference type="ARBA" id="ARBA00022989"/>
    </source>
</evidence>
<proteinExistence type="predicted"/>
<evidence type="ECO:0000313" key="9">
    <source>
        <dbReference type="Proteomes" id="UP000664628"/>
    </source>
</evidence>
<dbReference type="RefSeq" id="WP_207329597.1">
    <property type="nucleotide sequence ID" value="NZ_JAFMYW010000003.1"/>
</dbReference>
<comment type="caution">
    <text evidence="8">The sequence shown here is derived from an EMBL/GenBank/DDBJ whole genome shotgun (WGS) entry which is preliminary data.</text>
</comment>
<feature type="transmembrane region" description="Helical" evidence="7">
    <location>
        <begin position="167"/>
        <end position="185"/>
    </location>
</feature>
<evidence type="ECO:0000256" key="7">
    <source>
        <dbReference type="SAM" id="Phobius"/>
    </source>
</evidence>
<gene>
    <name evidence="8" type="ORF">J2I46_13725</name>
</gene>
<dbReference type="InterPro" id="IPR018480">
    <property type="entry name" value="PNAcMuramoyl-5peptid_Trfase_CS"/>
</dbReference>
<dbReference type="EMBL" id="JAFMYW010000003">
    <property type="protein sequence ID" value="MBO0949651.1"/>
    <property type="molecule type" value="Genomic_DNA"/>
</dbReference>
<evidence type="ECO:0000256" key="1">
    <source>
        <dbReference type="ARBA" id="ARBA00004651"/>
    </source>
</evidence>
<keyword evidence="4 7" id="KW-0812">Transmembrane</keyword>
<keyword evidence="9" id="KW-1185">Reference proteome</keyword>
<keyword evidence="3 8" id="KW-0808">Transferase</keyword>
<feature type="transmembrane region" description="Helical" evidence="7">
    <location>
        <begin position="222"/>
        <end position="241"/>
    </location>
</feature>
<dbReference type="PANTHER" id="PTHR22926:SF3">
    <property type="entry name" value="UNDECAPRENYL-PHOSPHATE ALPHA-N-ACETYLGLUCOSAMINYL 1-PHOSPHATE TRANSFERASE"/>
    <property type="match status" value="1"/>
</dbReference>
<organism evidence="8 9">
    <name type="scientific">Fibrella forsythiae</name>
    <dbReference type="NCBI Taxonomy" id="2817061"/>
    <lineage>
        <taxon>Bacteria</taxon>
        <taxon>Pseudomonadati</taxon>
        <taxon>Bacteroidota</taxon>
        <taxon>Cytophagia</taxon>
        <taxon>Cytophagales</taxon>
        <taxon>Spirosomataceae</taxon>
        <taxon>Fibrella</taxon>
    </lineage>
</organism>
<dbReference type="Proteomes" id="UP000664628">
    <property type="component" value="Unassembled WGS sequence"/>
</dbReference>
<keyword evidence="5 7" id="KW-1133">Transmembrane helix</keyword>
<feature type="transmembrane region" description="Helical" evidence="7">
    <location>
        <begin position="51"/>
        <end position="72"/>
    </location>
</feature>
<name>A0ABS3JJP6_9BACT</name>
<feature type="transmembrane region" description="Helical" evidence="7">
    <location>
        <begin position="78"/>
        <end position="97"/>
    </location>
</feature>
<dbReference type="InterPro" id="IPR000715">
    <property type="entry name" value="Glycosyl_transferase_4"/>
</dbReference>